<gene>
    <name evidence="9" type="ORF">CEN46_15390</name>
</gene>
<comment type="similarity">
    <text evidence="2">Belongs to the SLC13A/DASS transporter (TC 2.A.47) family. NADC subfamily.</text>
</comment>
<name>A0A2N6LD70_9CYAN</name>
<organism evidence="9 10">
    <name type="scientific">Fischerella thermalis CCMEE 5318</name>
    <dbReference type="NCBI Taxonomy" id="2019666"/>
    <lineage>
        <taxon>Bacteria</taxon>
        <taxon>Bacillati</taxon>
        <taxon>Cyanobacteriota</taxon>
        <taxon>Cyanophyceae</taxon>
        <taxon>Nostocales</taxon>
        <taxon>Hapalosiphonaceae</taxon>
        <taxon>Fischerella</taxon>
    </lineage>
</organism>
<evidence type="ECO:0000256" key="3">
    <source>
        <dbReference type="ARBA" id="ARBA00020150"/>
    </source>
</evidence>
<feature type="transmembrane region" description="Helical" evidence="8">
    <location>
        <begin position="62"/>
        <end position="93"/>
    </location>
</feature>
<proteinExistence type="inferred from homology"/>
<feature type="transmembrane region" description="Helical" evidence="8">
    <location>
        <begin position="334"/>
        <end position="355"/>
    </location>
</feature>
<feature type="transmembrane region" description="Helical" evidence="8">
    <location>
        <begin position="105"/>
        <end position="123"/>
    </location>
</feature>
<feature type="transmembrane region" description="Helical" evidence="8">
    <location>
        <begin position="458"/>
        <end position="480"/>
    </location>
</feature>
<evidence type="ECO:0000256" key="8">
    <source>
        <dbReference type="SAM" id="Phobius"/>
    </source>
</evidence>
<evidence type="ECO:0000256" key="1">
    <source>
        <dbReference type="ARBA" id="ARBA00004141"/>
    </source>
</evidence>
<comment type="caution">
    <text evidence="9">The sequence shown here is derived from an EMBL/GenBank/DDBJ whole genome shotgun (WGS) entry which is preliminary data.</text>
</comment>
<protein>
    <recommendedName>
        <fullName evidence="3">Sodium-dependent dicarboxylate transporter SdcS</fullName>
    </recommendedName>
    <alternativeName>
        <fullName evidence="7">Na(+)/dicarboxylate symporter</fullName>
    </alternativeName>
</protein>
<reference evidence="9 10" key="1">
    <citation type="submission" date="2017-07" db="EMBL/GenBank/DDBJ databases">
        <title>Genomes of Fischerella (Mastigocladus) sp. strains.</title>
        <authorList>
            <person name="Miller S.R."/>
        </authorList>
    </citation>
    <scope>NUCLEOTIDE SEQUENCE [LARGE SCALE GENOMIC DNA]</scope>
    <source>
        <strain evidence="9 10">CCMEE 5318</strain>
    </source>
</reference>
<dbReference type="GO" id="GO:1905039">
    <property type="term" value="P:carboxylic acid transmembrane transport"/>
    <property type="evidence" value="ECO:0007669"/>
    <property type="project" value="UniProtKB-ARBA"/>
</dbReference>
<dbReference type="Proteomes" id="UP000235081">
    <property type="component" value="Unassembled WGS sequence"/>
</dbReference>
<evidence type="ECO:0000313" key="10">
    <source>
        <dbReference type="Proteomes" id="UP000235081"/>
    </source>
</evidence>
<feature type="transmembrane region" description="Helical" evidence="8">
    <location>
        <begin position="233"/>
        <end position="257"/>
    </location>
</feature>
<evidence type="ECO:0000256" key="5">
    <source>
        <dbReference type="ARBA" id="ARBA00022989"/>
    </source>
</evidence>
<dbReference type="PANTHER" id="PTHR10283">
    <property type="entry name" value="SOLUTE CARRIER FAMILY 13 MEMBER"/>
    <property type="match status" value="1"/>
</dbReference>
<evidence type="ECO:0000256" key="2">
    <source>
        <dbReference type="ARBA" id="ARBA00006772"/>
    </source>
</evidence>
<dbReference type="EMBL" id="NMQE01000469">
    <property type="protein sequence ID" value="PMB20982.1"/>
    <property type="molecule type" value="Genomic_DNA"/>
</dbReference>
<dbReference type="AlphaFoldDB" id="A0A2N6LD70"/>
<evidence type="ECO:0000256" key="7">
    <source>
        <dbReference type="ARBA" id="ARBA00031174"/>
    </source>
</evidence>
<accession>A0A2N6LD70</accession>
<dbReference type="Pfam" id="PF00939">
    <property type="entry name" value="Na_sulph_symp"/>
    <property type="match status" value="1"/>
</dbReference>
<dbReference type="InterPro" id="IPR001898">
    <property type="entry name" value="SLC13A/DASS"/>
</dbReference>
<keyword evidence="4 8" id="KW-0812">Transmembrane</keyword>
<keyword evidence="6 8" id="KW-0472">Membrane</keyword>
<evidence type="ECO:0000256" key="4">
    <source>
        <dbReference type="ARBA" id="ARBA00022692"/>
    </source>
</evidence>
<feature type="transmembrane region" description="Helical" evidence="8">
    <location>
        <begin position="375"/>
        <end position="393"/>
    </location>
</feature>
<feature type="transmembrane region" description="Helical" evidence="8">
    <location>
        <begin position="34"/>
        <end position="56"/>
    </location>
</feature>
<evidence type="ECO:0000313" key="9">
    <source>
        <dbReference type="EMBL" id="PMB20982.1"/>
    </source>
</evidence>
<sequence>MKIESDEIKQTAINTQLDIILQYFRRLSRWQTKLLLALFLTFISGVTVFLSDSLSIQGRLTIIVFLLTVILWSMTSINAGYIALVSVLMLLLTGSISQEDFFESLGSDVVWLMIGAFILGGAVKQTGLATRLTQAVAAKAHNVSSLFWLLTTVLIPLSFLIPSTSGRAAVTHPIFRSVANAIEDKRTRRALAILMPSIILVSTIASLTGAGSHLVAKDLLEEISEKDISFSQWLLYGLPFGIVASYATCWVIMQLFLDRRRWQQKLDVECLQSAPLSLPERKTLMIVLLMLGLWLTEKWHGLEIATVTVIGAILLTAPKFGVMKWKDAVKDVSWNLIIFVGATLALGHALISSGASEWIINNVFRFSDINTSKSHFLILLLLAIISLTSHIYMTSHTARAAALVPPLLYLASSLDINPVTVLFISTLGMDYCLTFPVSSKALMVYQDAEEDGFKPKDLLRLSSVMIVVHFVLIVLFYYTWWRWVGLSL</sequence>
<dbReference type="GO" id="GO:0005886">
    <property type="term" value="C:plasma membrane"/>
    <property type="evidence" value="ECO:0007669"/>
    <property type="project" value="TreeGrafter"/>
</dbReference>
<keyword evidence="5 8" id="KW-1133">Transmembrane helix</keyword>
<feature type="transmembrane region" description="Helical" evidence="8">
    <location>
        <begin position="302"/>
        <end position="322"/>
    </location>
</feature>
<evidence type="ECO:0000256" key="6">
    <source>
        <dbReference type="ARBA" id="ARBA00023136"/>
    </source>
</evidence>
<dbReference type="GO" id="GO:0008514">
    <property type="term" value="F:organic anion transmembrane transporter activity"/>
    <property type="evidence" value="ECO:0007669"/>
    <property type="project" value="UniProtKB-ARBA"/>
</dbReference>
<comment type="subcellular location">
    <subcellularLocation>
        <location evidence="1">Membrane</location>
        <topology evidence="1">Multi-pass membrane protein</topology>
    </subcellularLocation>
</comment>
<dbReference type="RefSeq" id="WP_102182222.1">
    <property type="nucleotide sequence ID" value="NZ_NMQE01000469.1"/>
</dbReference>
<dbReference type="PANTHER" id="PTHR10283:SF82">
    <property type="entry name" value="SOLUTE CARRIER FAMILY 13 MEMBER 2"/>
    <property type="match status" value="1"/>
</dbReference>
<feature type="transmembrane region" description="Helical" evidence="8">
    <location>
        <begin position="191"/>
        <end position="213"/>
    </location>
</feature>
<feature type="transmembrane region" description="Helical" evidence="8">
    <location>
        <begin position="146"/>
        <end position="170"/>
    </location>
</feature>